<accession>A0A2W5SUW2</accession>
<dbReference type="AlphaFoldDB" id="A0A2W5SUW2"/>
<dbReference type="Gene3D" id="1.10.10.10">
    <property type="entry name" value="Winged helix-like DNA-binding domain superfamily/Winged helix DNA-binding domain"/>
    <property type="match status" value="1"/>
</dbReference>
<dbReference type="InterPro" id="IPR036388">
    <property type="entry name" value="WH-like_DNA-bd_sf"/>
</dbReference>
<dbReference type="EMBL" id="QFQP01000108">
    <property type="protein sequence ID" value="PZR03215.1"/>
    <property type="molecule type" value="Genomic_DNA"/>
</dbReference>
<evidence type="ECO:0000259" key="1">
    <source>
        <dbReference type="PROSITE" id="PS50837"/>
    </source>
</evidence>
<dbReference type="InterPro" id="IPR007111">
    <property type="entry name" value="NACHT_NTPase"/>
</dbReference>
<dbReference type="PANTHER" id="PTHR46844">
    <property type="entry name" value="SLR5058 PROTEIN"/>
    <property type="match status" value="1"/>
</dbReference>
<dbReference type="PANTHER" id="PTHR46844:SF1">
    <property type="entry name" value="SLR5058 PROTEIN"/>
    <property type="match status" value="1"/>
</dbReference>
<sequence>MADRPPAFRFLRPEFEADDRKLPSQAKQLHILVALLLNAGQAVGSTTLRQAVWDPHDDEYEGIRPDGVRTTGLATAVSRLRSSGWAIETKTEGGYSRYKLSDVSEDDVDLLVFDRDAAGLLKESKAKLTNEQKAELLERCRNILARWQYSPSAHFGNAPISELLTRFMNRHDELVQLTASLENTAPTHPEPERITGIGVSQLGTYLRDVLRRGMTLAFGNPSSWASDETNEDLVTLDDLWTPLRVADSQQRAGNAGTHESMTERDTGADLIGLADSTAEPLVILGDPGSGKSTSAAMLAARAARGAMSGERLVPIWVNLGTIIANPRWSAEKILLSGVPEVDLAIARQGEHAGVDLAQALETTISQGSALLLLDGLDEVKDFSITTVREAITTILAQRNGSKVLITCRTFDYRHENPPRKLPVKRELEILPLSTQEKLDYVTRWYESAARAGGFRLELAEKLRDALHQEILSSPVITDMAGLPLLLALLTLIHSRQELPDSRSVVCDQAIKFMLAETPPWRERDPGSSSEASGPMIRLAVEVAFRGHLAEESPTSGNEWLTHEVILDEATKIVDSLRQDGAGRATPSPEALSQQLENSHGLLLETGPNRFRFSHRYFQEYLAGQHFARGRDRRLALASG</sequence>
<dbReference type="InterPro" id="IPR027417">
    <property type="entry name" value="P-loop_NTPase"/>
</dbReference>
<evidence type="ECO:0000313" key="3">
    <source>
        <dbReference type="Proteomes" id="UP000249061"/>
    </source>
</evidence>
<feature type="domain" description="NACHT" evidence="1">
    <location>
        <begin position="279"/>
        <end position="409"/>
    </location>
</feature>
<dbReference type="Pfam" id="PF05729">
    <property type="entry name" value="NACHT"/>
    <property type="match status" value="1"/>
</dbReference>
<dbReference type="Proteomes" id="UP000249061">
    <property type="component" value="Unassembled WGS sequence"/>
</dbReference>
<reference evidence="2 3" key="1">
    <citation type="submission" date="2017-08" db="EMBL/GenBank/DDBJ databases">
        <title>Infants hospitalized years apart are colonized by the same room-sourced microbial strains.</title>
        <authorList>
            <person name="Brooks B."/>
            <person name="Olm M.R."/>
            <person name="Firek B.A."/>
            <person name="Baker R."/>
            <person name="Thomas B.C."/>
            <person name="Morowitz M.J."/>
            <person name="Banfield J.F."/>
        </authorList>
    </citation>
    <scope>NUCLEOTIDE SEQUENCE [LARGE SCALE GENOMIC DNA]</scope>
    <source>
        <strain evidence="2">S2_003_000_R2_14</strain>
    </source>
</reference>
<dbReference type="SMART" id="SM00382">
    <property type="entry name" value="AAA"/>
    <property type="match status" value="1"/>
</dbReference>
<dbReference type="SUPFAM" id="SSF52540">
    <property type="entry name" value="P-loop containing nucleoside triphosphate hydrolases"/>
    <property type="match status" value="1"/>
</dbReference>
<comment type="caution">
    <text evidence="2">The sequence shown here is derived from an EMBL/GenBank/DDBJ whole genome shotgun (WGS) entry which is preliminary data.</text>
</comment>
<gene>
    <name evidence="2" type="ORF">DI536_36215</name>
</gene>
<feature type="non-terminal residue" evidence="2">
    <location>
        <position position="639"/>
    </location>
</feature>
<dbReference type="PROSITE" id="PS50837">
    <property type="entry name" value="NACHT"/>
    <property type="match status" value="1"/>
</dbReference>
<proteinExistence type="predicted"/>
<evidence type="ECO:0000313" key="2">
    <source>
        <dbReference type="EMBL" id="PZR03215.1"/>
    </source>
</evidence>
<organism evidence="2 3">
    <name type="scientific">Archangium gephyra</name>
    <dbReference type="NCBI Taxonomy" id="48"/>
    <lineage>
        <taxon>Bacteria</taxon>
        <taxon>Pseudomonadati</taxon>
        <taxon>Myxococcota</taxon>
        <taxon>Myxococcia</taxon>
        <taxon>Myxococcales</taxon>
        <taxon>Cystobacterineae</taxon>
        <taxon>Archangiaceae</taxon>
        <taxon>Archangium</taxon>
    </lineage>
</organism>
<dbReference type="InterPro" id="IPR003593">
    <property type="entry name" value="AAA+_ATPase"/>
</dbReference>
<name>A0A2W5SUW2_9BACT</name>
<protein>
    <recommendedName>
        <fullName evidence="1">NACHT domain-containing protein</fullName>
    </recommendedName>
</protein>
<dbReference type="Gene3D" id="3.40.50.300">
    <property type="entry name" value="P-loop containing nucleotide triphosphate hydrolases"/>
    <property type="match status" value="1"/>
</dbReference>